<keyword evidence="2" id="KW-0732">Signal</keyword>
<dbReference type="Gene3D" id="1.25.40.10">
    <property type="entry name" value="Tetratricopeptide repeat domain"/>
    <property type="match status" value="1"/>
</dbReference>
<dbReference type="AlphaFoldDB" id="A0A219B212"/>
<evidence type="ECO:0000256" key="1">
    <source>
        <dbReference type="SAM" id="Coils"/>
    </source>
</evidence>
<dbReference type="Gene3D" id="1.20.5.110">
    <property type="match status" value="1"/>
</dbReference>
<sequence length="267" mass="29026">MRVAATALVLGLIAGPVSAQTVDTLDRRVTRVEKEVRALQREVFPGGDERFFEPEVRTGDPAEEPGFGVPAATPSTVMTERLDALEQQVQTLTGQVEEQAFAIRQLQERLERFESDATFRLEQLEGGSAGGEAETAAGDGGPFDAALAQYRSGDYAGAQVGFSAFLEANPDDERASAAGYWLGRSLLARDQPAQAVRTFLENYQTYRDAPRAPDSLLWVGRSLMSLDPPVSDRACQAYDRLEEEYEGRLSDEVASGLVESRLAANCS</sequence>
<proteinExistence type="predicted"/>
<dbReference type="EMBL" id="NFZT01000001">
    <property type="protein sequence ID" value="OWV32392.1"/>
    <property type="molecule type" value="Genomic_DNA"/>
</dbReference>
<dbReference type="SUPFAM" id="SSF48452">
    <property type="entry name" value="TPR-like"/>
    <property type="match status" value="1"/>
</dbReference>
<name>A0A219B212_9SPHN</name>
<feature type="coiled-coil region" evidence="1">
    <location>
        <begin position="96"/>
        <end position="123"/>
    </location>
</feature>
<dbReference type="GO" id="GO:0070206">
    <property type="term" value="P:protein trimerization"/>
    <property type="evidence" value="ECO:0007669"/>
    <property type="project" value="InterPro"/>
</dbReference>
<keyword evidence="1" id="KW-0175">Coiled coil</keyword>
<feature type="domain" description="YbgF trimerisation" evidence="3">
    <location>
        <begin position="78"/>
        <end position="129"/>
    </location>
</feature>
<evidence type="ECO:0000256" key="2">
    <source>
        <dbReference type="SAM" id="SignalP"/>
    </source>
</evidence>
<evidence type="ECO:0000259" key="3">
    <source>
        <dbReference type="Pfam" id="PF16331"/>
    </source>
</evidence>
<evidence type="ECO:0000313" key="5">
    <source>
        <dbReference type="Proteomes" id="UP000198462"/>
    </source>
</evidence>
<keyword evidence="5" id="KW-1185">Reference proteome</keyword>
<dbReference type="RefSeq" id="WP_088711188.1">
    <property type="nucleotide sequence ID" value="NZ_NFZT01000001.1"/>
</dbReference>
<organism evidence="4 5">
    <name type="scientific">Pacificimonas flava</name>
    <dbReference type="NCBI Taxonomy" id="1234595"/>
    <lineage>
        <taxon>Bacteria</taxon>
        <taxon>Pseudomonadati</taxon>
        <taxon>Pseudomonadota</taxon>
        <taxon>Alphaproteobacteria</taxon>
        <taxon>Sphingomonadales</taxon>
        <taxon>Sphingosinicellaceae</taxon>
        <taxon>Pacificimonas</taxon>
    </lineage>
</organism>
<reference evidence="5" key="1">
    <citation type="submission" date="2017-05" db="EMBL/GenBank/DDBJ databases">
        <authorList>
            <person name="Lin X."/>
        </authorList>
    </citation>
    <scope>NUCLEOTIDE SEQUENCE [LARGE SCALE GENOMIC DNA]</scope>
    <source>
        <strain evidence="5">JLT2012</strain>
    </source>
</reference>
<feature type="signal peptide" evidence="2">
    <location>
        <begin position="1"/>
        <end position="19"/>
    </location>
</feature>
<dbReference type="Proteomes" id="UP000198462">
    <property type="component" value="Unassembled WGS sequence"/>
</dbReference>
<protein>
    <recommendedName>
        <fullName evidence="3">YbgF trimerisation domain-containing protein</fullName>
    </recommendedName>
</protein>
<dbReference type="InterPro" id="IPR032519">
    <property type="entry name" value="YbgF_tri"/>
</dbReference>
<dbReference type="Pfam" id="PF16331">
    <property type="entry name" value="TolA_bind_tri"/>
    <property type="match status" value="1"/>
</dbReference>
<gene>
    <name evidence="4" type="ORF">B5C34_02265</name>
</gene>
<feature type="chain" id="PRO_5011117494" description="YbgF trimerisation domain-containing protein" evidence="2">
    <location>
        <begin position="20"/>
        <end position="267"/>
    </location>
</feature>
<dbReference type="InterPro" id="IPR011990">
    <property type="entry name" value="TPR-like_helical_dom_sf"/>
</dbReference>
<comment type="caution">
    <text evidence="4">The sequence shown here is derived from an EMBL/GenBank/DDBJ whole genome shotgun (WGS) entry which is preliminary data.</text>
</comment>
<accession>A0A219B212</accession>
<dbReference type="OrthoDB" id="7390214at2"/>
<evidence type="ECO:0000313" key="4">
    <source>
        <dbReference type="EMBL" id="OWV32392.1"/>
    </source>
</evidence>